<dbReference type="Pfam" id="PF05105">
    <property type="entry name" value="Phage_holin_4_1"/>
    <property type="match status" value="1"/>
</dbReference>
<evidence type="ECO:0000313" key="8">
    <source>
        <dbReference type="Proteomes" id="UP000319671"/>
    </source>
</evidence>
<accession>A0A561DSQ8</accession>
<feature type="transmembrane region" description="Helical" evidence="6">
    <location>
        <begin position="20"/>
        <end position="42"/>
    </location>
</feature>
<comment type="subcellular location">
    <subcellularLocation>
        <location evidence="1">Membrane</location>
        <topology evidence="1">Multi-pass membrane protein</topology>
    </subcellularLocation>
</comment>
<keyword evidence="3 6" id="KW-1133">Transmembrane helix</keyword>
<dbReference type="RefSeq" id="WP_261380586.1">
    <property type="nucleotide sequence ID" value="NZ_VIVN01000002.1"/>
</dbReference>
<dbReference type="Proteomes" id="UP000319671">
    <property type="component" value="Unassembled WGS sequence"/>
</dbReference>
<feature type="transmembrane region" description="Helical" evidence="6">
    <location>
        <begin position="62"/>
        <end position="82"/>
    </location>
</feature>
<proteinExistence type="inferred from homology"/>
<reference evidence="7 8" key="1">
    <citation type="submission" date="2019-06" db="EMBL/GenBank/DDBJ databases">
        <title>Sorghum-associated microbial communities from plants grown in Nebraska, USA.</title>
        <authorList>
            <person name="Schachtman D."/>
        </authorList>
    </citation>
    <scope>NUCLEOTIDE SEQUENCE [LARGE SCALE GENOMIC DNA]</scope>
    <source>
        <strain evidence="7 8">2482</strain>
    </source>
</reference>
<dbReference type="NCBIfam" id="TIGR01593">
    <property type="entry name" value="holin_tox_secr"/>
    <property type="match status" value="1"/>
</dbReference>
<comment type="caution">
    <text evidence="7">The sequence shown here is derived from an EMBL/GenBank/DDBJ whole genome shotgun (WGS) entry which is preliminary data.</text>
</comment>
<keyword evidence="8" id="KW-1185">Reference proteome</keyword>
<dbReference type="AlphaFoldDB" id="A0A561DSQ8"/>
<keyword evidence="2 6" id="KW-0812">Transmembrane</keyword>
<dbReference type="GO" id="GO:0016020">
    <property type="term" value="C:membrane"/>
    <property type="evidence" value="ECO:0007669"/>
    <property type="project" value="UniProtKB-SubCell"/>
</dbReference>
<comment type="similarity">
    <text evidence="5">Belongs to the bacteriophage holin family. Cp-1 holin subfamily.</text>
</comment>
<keyword evidence="4 6" id="KW-0472">Membrane</keyword>
<dbReference type="InterPro" id="IPR006480">
    <property type="entry name" value="Phage_holin_4_1"/>
</dbReference>
<evidence type="ECO:0000256" key="2">
    <source>
        <dbReference type="ARBA" id="ARBA00022692"/>
    </source>
</evidence>
<gene>
    <name evidence="7" type="ORF">FB550_102413</name>
</gene>
<protein>
    <submittedName>
        <fullName evidence="7">Toxin secretion/phage lysis holin</fullName>
    </submittedName>
</protein>
<dbReference type="EMBL" id="VIVN01000002">
    <property type="protein sequence ID" value="TWE06391.1"/>
    <property type="molecule type" value="Genomic_DNA"/>
</dbReference>
<evidence type="ECO:0000256" key="5">
    <source>
        <dbReference type="ARBA" id="ARBA00023600"/>
    </source>
</evidence>
<name>A0A561DSQ8_9BACI</name>
<evidence type="ECO:0000256" key="3">
    <source>
        <dbReference type="ARBA" id="ARBA00022989"/>
    </source>
</evidence>
<evidence type="ECO:0000256" key="4">
    <source>
        <dbReference type="ARBA" id="ARBA00023136"/>
    </source>
</evidence>
<evidence type="ECO:0000256" key="6">
    <source>
        <dbReference type="SAM" id="Phobius"/>
    </source>
</evidence>
<organism evidence="7 8">
    <name type="scientific">Neobacillus bataviensis</name>
    <dbReference type="NCBI Taxonomy" id="220685"/>
    <lineage>
        <taxon>Bacteria</taxon>
        <taxon>Bacillati</taxon>
        <taxon>Bacillota</taxon>
        <taxon>Bacilli</taxon>
        <taxon>Bacillales</taxon>
        <taxon>Bacillaceae</taxon>
        <taxon>Neobacillus</taxon>
    </lineage>
</organism>
<evidence type="ECO:0000313" key="7">
    <source>
        <dbReference type="EMBL" id="TWE06391.1"/>
    </source>
</evidence>
<sequence length="124" mass="13810">MQQGKEVLLMHFDITNIVGNIWYVALGFVLFDVVTGLLAAAIERKLNSSINYIGMIRKVGEFVALAFLVFVDAYVGAKGLLIKLGVGMIVAYEGMSIIENFSRIGIDIKFLTKYFDKIKVKKRG</sequence>
<evidence type="ECO:0000256" key="1">
    <source>
        <dbReference type="ARBA" id="ARBA00004141"/>
    </source>
</evidence>